<gene>
    <name evidence="1" type="ORF">DEACI_1024</name>
    <name evidence="2" type="ORF">DEACI_2361</name>
</gene>
<evidence type="ECO:0000313" key="2">
    <source>
        <dbReference type="EMBL" id="CEJ07893.1"/>
    </source>
</evidence>
<evidence type="ECO:0000313" key="3">
    <source>
        <dbReference type="Proteomes" id="UP001071230"/>
    </source>
</evidence>
<evidence type="ECO:0000313" key="1">
    <source>
        <dbReference type="EMBL" id="CAA7600371.1"/>
    </source>
</evidence>
<dbReference type="Proteomes" id="UP000836597">
    <property type="component" value="Chromosome"/>
</dbReference>
<protein>
    <submittedName>
        <fullName evidence="1">EXLDI protein</fullName>
    </submittedName>
</protein>
<dbReference type="KEGG" id="aacx:DEACI_1024"/>
<sequence>MPNKTIYVSDGDLPIFERAQELAGENLSATIAGALRRYVENAEARAKGLEEIIVKVGKVAITRKRFWGKLLAKGHVADDAAKKQLWYKIYQTAKGAFAVSITSHPKWWYSDGSDWKNWDWDWDRQSANWGEWWKAWKQDHPQAKPRSDEYTMKEYPKMKDWQDWSEQAEHRLEIYASLEEVGEHVPEELYQATRQALRDDPIEDLDI</sequence>
<accession>A0A8S0WWL7</accession>
<dbReference type="AlphaFoldDB" id="A0A8S0WWL7"/>
<keyword evidence="3" id="KW-1185">Reference proteome</keyword>
<name>A0A8S0WWL7_9FIRM</name>
<reference evidence="2" key="1">
    <citation type="submission" date="2014-11" db="EMBL/GenBank/DDBJ databases">
        <authorList>
            <person name="Hornung B.V."/>
        </authorList>
    </citation>
    <scope>NUCLEOTIDE SEQUENCE</scope>
    <source>
        <strain evidence="2">INE</strain>
    </source>
</reference>
<dbReference type="EMBL" id="LR746496">
    <property type="protein sequence ID" value="CAA7600371.1"/>
    <property type="molecule type" value="Genomic_DNA"/>
</dbReference>
<dbReference type="InterPro" id="IPR027580">
    <property type="entry name" value="EXLDI"/>
</dbReference>
<organism evidence="1">
    <name type="scientific">Acididesulfobacillus acetoxydans</name>
    <dbReference type="NCBI Taxonomy" id="1561005"/>
    <lineage>
        <taxon>Bacteria</taxon>
        <taxon>Bacillati</taxon>
        <taxon>Bacillota</taxon>
        <taxon>Clostridia</taxon>
        <taxon>Eubacteriales</taxon>
        <taxon>Peptococcaceae</taxon>
        <taxon>Acididesulfobacillus</taxon>
    </lineage>
</organism>
<proteinExistence type="predicted"/>
<dbReference type="EMBL" id="CDGJ01000068">
    <property type="protein sequence ID" value="CEJ07893.1"/>
    <property type="molecule type" value="Genomic_DNA"/>
</dbReference>
<dbReference type="NCBIfam" id="TIGR04342">
    <property type="entry name" value="EXLDI"/>
    <property type="match status" value="1"/>
</dbReference>
<dbReference type="Proteomes" id="UP001071230">
    <property type="component" value="Unassembled WGS sequence"/>
</dbReference>
<reference evidence="1" key="2">
    <citation type="submission" date="2020-01" db="EMBL/GenBank/DDBJ databases">
        <authorList>
            <person name="Hornung B."/>
        </authorList>
    </citation>
    <scope>NUCLEOTIDE SEQUENCE</scope>
    <source>
        <strain evidence="1">PacBioINE</strain>
    </source>
</reference>